<evidence type="ECO:0000313" key="1">
    <source>
        <dbReference type="EMBL" id="GAL94480.1"/>
    </source>
</evidence>
<proteinExistence type="predicted"/>
<protein>
    <submittedName>
        <fullName evidence="1">Uncharacterized protein</fullName>
    </submittedName>
</protein>
<name>A0A0A1VXM8_MICAE</name>
<dbReference type="Proteomes" id="UP000030321">
    <property type="component" value="Unassembled WGS sequence"/>
</dbReference>
<evidence type="ECO:0000313" key="2">
    <source>
        <dbReference type="Proteomes" id="UP000030321"/>
    </source>
</evidence>
<sequence length="37" mass="4067">MASDPRQVNSCQGALVKMITIRAIIDDIIKIADQNSH</sequence>
<dbReference type="AlphaFoldDB" id="A0A0A1VXM8"/>
<dbReference type="EMBL" id="BBPA01000057">
    <property type="protein sequence ID" value="GAL94480.1"/>
    <property type="molecule type" value="Genomic_DNA"/>
</dbReference>
<comment type="caution">
    <text evidence="1">The sequence shown here is derived from an EMBL/GenBank/DDBJ whole genome shotgun (WGS) entry which is preliminary data.</text>
</comment>
<organism evidence="1 2">
    <name type="scientific">Microcystis aeruginosa NIES-44</name>
    <dbReference type="NCBI Taxonomy" id="449439"/>
    <lineage>
        <taxon>Bacteria</taxon>
        <taxon>Bacillati</taxon>
        <taxon>Cyanobacteriota</taxon>
        <taxon>Cyanophyceae</taxon>
        <taxon>Oscillatoriophycideae</taxon>
        <taxon>Chroococcales</taxon>
        <taxon>Microcystaceae</taxon>
        <taxon>Microcystis</taxon>
    </lineage>
</organism>
<gene>
    <name evidence="1" type="ORF">N44_03060</name>
</gene>
<reference evidence="2" key="1">
    <citation type="journal article" date="2015" name="Genome">
        <title>Whole Genome Sequence of the Non-Microcystin-Producing Microcystis aeruginosa Strain NIES-44.</title>
        <authorList>
            <person name="Okano K."/>
            <person name="Miyata N."/>
            <person name="Ozaki Y."/>
        </authorList>
    </citation>
    <scope>NUCLEOTIDE SEQUENCE [LARGE SCALE GENOMIC DNA]</scope>
    <source>
        <strain evidence="2">NIES-44</strain>
    </source>
</reference>
<accession>A0A0A1VXM8</accession>